<sequence>MATERLSMHKTREILRQKWLLGRTHRQTATSNGTSPGAVGSVLARAKAAGLTTWEQVTQLDDEALERALYGTSVVEPGVAPRLASPRACPVPLVARRVACGFRGTSVT</sequence>
<organism evidence="1 2">
    <name type="scientific">Sorangium cellulosum</name>
    <name type="common">Polyangium cellulosum</name>
    <dbReference type="NCBI Taxonomy" id="56"/>
    <lineage>
        <taxon>Bacteria</taxon>
        <taxon>Pseudomonadati</taxon>
        <taxon>Myxococcota</taxon>
        <taxon>Polyangia</taxon>
        <taxon>Polyangiales</taxon>
        <taxon>Polyangiaceae</taxon>
        <taxon>Sorangium</taxon>
    </lineage>
</organism>
<protein>
    <recommendedName>
        <fullName evidence="3">Transposase</fullName>
    </recommendedName>
</protein>
<gene>
    <name evidence="1" type="ORF">BE15_12610</name>
</gene>
<accession>A0A150QFG4</accession>
<dbReference type="Proteomes" id="UP000075260">
    <property type="component" value="Unassembled WGS sequence"/>
</dbReference>
<name>A0A150QFG4_SORCE</name>
<comment type="caution">
    <text evidence="1">The sequence shown here is derived from an EMBL/GenBank/DDBJ whole genome shotgun (WGS) entry which is preliminary data.</text>
</comment>
<dbReference type="EMBL" id="JEMA01000720">
    <property type="protein sequence ID" value="KYF66681.1"/>
    <property type="molecule type" value="Genomic_DNA"/>
</dbReference>
<dbReference type="AlphaFoldDB" id="A0A150QFG4"/>
<reference evidence="1 2" key="1">
    <citation type="submission" date="2014-02" db="EMBL/GenBank/DDBJ databases">
        <title>The small core and large imbalanced accessory genome model reveals a collaborative survival strategy of Sorangium cellulosum strains in nature.</title>
        <authorList>
            <person name="Han K."/>
            <person name="Peng R."/>
            <person name="Blom J."/>
            <person name="Li Y.-Z."/>
        </authorList>
    </citation>
    <scope>NUCLEOTIDE SEQUENCE [LARGE SCALE GENOMIC DNA]</scope>
    <source>
        <strain evidence="1 2">So0008-312</strain>
    </source>
</reference>
<evidence type="ECO:0008006" key="3">
    <source>
        <dbReference type="Google" id="ProtNLM"/>
    </source>
</evidence>
<evidence type="ECO:0000313" key="1">
    <source>
        <dbReference type="EMBL" id="KYF66681.1"/>
    </source>
</evidence>
<proteinExistence type="predicted"/>
<evidence type="ECO:0000313" key="2">
    <source>
        <dbReference type="Proteomes" id="UP000075260"/>
    </source>
</evidence>